<dbReference type="Pfam" id="PF04130">
    <property type="entry name" value="GCP_C_terminal"/>
    <property type="match status" value="1"/>
</dbReference>
<feature type="region of interest" description="Disordered" evidence="6">
    <location>
        <begin position="1"/>
        <end position="21"/>
    </location>
</feature>
<dbReference type="InterPro" id="IPR040457">
    <property type="entry name" value="GCP_C"/>
</dbReference>
<dbReference type="GO" id="GO:0000930">
    <property type="term" value="C:gamma-tubulin complex"/>
    <property type="evidence" value="ECO:0007669"/>
    <property type="project" value="TreeGrafter"/>
</dbReference>
<evidence type="ECO:0000256" key="1">
    <source>
        <dbReference type="ARBA" id="ARBA00010337"/>
    </source>
</evidence>
<proteinExistence type="inferred from homology"/>
<dbReference type="STRING" id="946362.F2TY62"/>
<dbReference type="OMA" id="QNMSGDP"/>
<evidence type="ECO:0000313" key="10">
    <source>
        <dbReference type="Proteomes" id="UP000007799"/>
    </source>
</evidence>
<dbReference type="AlphaFoldDB" id="F2TY62"/>
<dbReference type="EMBL" id="GL832956">
    <property type="protein sequence ID" value="EGD76321.1"/>
    <property type="molecule type" value="Genomic_DNA"/>
</dbReference>
<dbReference type="InterPro" id="IPR007259">
    <property type="entry name" value="GCP"/>
</dbReference>
<dbReference type="InParanoid" id="F2TY62"/>
<reference evidence="9" key="1">
    <citation type="submission" date="2009-08" db="EMBL/GenBank/DDBJ databases">
        <title>Annotation of Salpingoeca rosetta.</title>
        <authorList>
            <consortium name="The Broad Institute Genome Sequencing Platform"/>
            <person name="Russ C."/>
            <person name="Cuomo C."/>
            <person name="Burger G."/>
            <person name="Gray M.W."/>
            <person name="Holland P.W.H."/>
            <person name="King N."/>
            <person name="Lang F.B.F."/>
            <person name="Roger A.J."/>
            <person name="Ruiz-Trillo I."/>
            <person name="Young S.K."/>
            <person name="Zeng Q."/>
            <person name="Gargeya S."/>
            <person name="Alvarado L."/>
            <person name="Berlin A."/>
            <person name="Chapman S.B."/>
            <person name="Chen Z."/>
            <person name="Freedman E."/>
            <person name="Gellesch M."/>
            <person name="Goldberg J."/>
            <person name="Griggs A."/>
            <person name="Gujja S."/>
            <person name="Heilman E."/>
            <person name="Heiman D."/>
            <person name="Howarth C."/>
            <person name="Mehta T."/>
            <person name="Neiman D."/>
            <person name="Pearson M."/>
            <person name="Roberts A."/>
            <person name="Saif S."/>
            <person name="Shea T."/>
            <person name="Shenoy N."/>
            <person name="Sisk P."/>
            <person name="Stolte C."/>
            <person name="Sykes S."/>
            <person name="White J."/>
            <person name="Yandava C."/>
            <person name="Haas B."/>
            <person name="Nusbaum C."/>
            <person name="Birren B."/>
        </authorList>
    </citation>
    <scope>NUCLEOTIDE SEQUENCE [LARGE SCALE GENOMIC DNA]</scope>
    <source>
        <strain evidence="9">ATCC 50818</strain>
    </source>
</reference>
<dbReference type="eggNOG" id="KOG2001">
    <property type="taxonomic scope" value="Eukaryota"/>
</dbReference>
<dbReference type="RefSeq" id="XP_004998496.1">
    <property type="nucleotide sequence ID" value="XM_004998439.1"/>
</dbReference>
<dbReference type="FunCoup" id="F2TY62">
    <property type="interactions" value="1458"/>
</dbReference>
<sequence length="708" mass="80244">MSSVSSALPVRQQAQRAQQGSTVVGRRIGAAVTKDNSGVVNLSQLPQDMQEQAILNDLLFVLLNVTGTYIAARRDETTRAIKLIPPPGLDPQLKRMVERILPCCADFATVSRFIAAAETPGESRVNQALAEGLRDITKDYYLLIAQLEHQLYSGNLTLQKLQFCLQPTHFVMEKLSSICLQLLQHDCRGAQTLSILHQATQDTIGQAKLHALCCSLAAKASRPYLDMVGTWIYDGLLTDPASEFMVRHRTAISPAANEPLTMQCELVPDNIPSFLEDVADLILETGRYLRVLAQCERQAPMAHVRPLVYVQQPHEYRDIVQTAHDEANQALLLALRRDYRLMQRLTSVRNYFFMRQGDLFIHFLDTAEEELSAPHQAVNSDRLSSLLELALRTSSAASDPFKDDLRCGLARMRVANELTNIIRISRSADATQTDGEFVDLPRDLPLPDGLPSKEMTGFDLFTLEYNVDWPISLILDHHAMRRYQFLFRFIFEMKDVEQHLVTSVVASAAVRRSHLPWMQRAFSLRQRMLTFVQTLEHYVVFVVIEPHWSAMQRAVREAKSIDDLLAAHNDFLDTCLRKCMLTNERLLKTVSGLLRLSKVFALYMKRFVRTADTQLRSRAVESAHQSSRETVLQSTTKAEATFYKQMGALIMHLTEVAAVENEQDLAKIVLTLNYNGFYDRQVHEAEMHQRTRAQQREEPPPSATSPRA</sequence>
<keyword evidence="10" id="KW-1185">Reference proteome</keyword>
<evidence type="ECO:0000256" key="2">
    <source>
        <dbReference type="ARBA" id="ARBA00022490"/>
    </source>
</evidence>
<feature type="domain" description="Gamma tubulin complex component protein N-terminal" evidence="8">
    <location>
        <begin position="55"/>
        <end position="333"/>
    </location>
</feature>
<keyword evidence="2 5" id="KW-0963">Cytoplasm</keyword>
<dbReference type="GO" id="GO:0043015">
    <property type="term" value="F:gamma-tubulin binding"/>
    <property type="evidence" value="ECO:0007669"/>
    <property type="project" value="InterPro"/>
</dbReference>
<name>F2TY62_SALR5</name>
<evidence type="ECO:0000256" key="3">
    <source>
        <dbReference type="ARBA" id="ARBA00022701"/>
    </source>
</evidence>
<comment type="subcellular location">
    <subcellularLocation>
        <location evidence="5">Cytoplasm</location>
        <location evidence="5">Cytoskeleton</location>
        <location evidence="5">Microtubule organizing center</location>
    </subcellularLocation>
</comment>
<evidence type="ECO:0000256" key="5">
    <source>
        <dbReference type="RuleBase" id="RU363050"/>
    </source>
</evidence>
<dbReference type="InterPro" id="IPR042241">
    <property type="entry name" value="GCP_C_sf"/>
</dbReference>
<dbReference type="GO" id="GO:0000922">
    <property type="term" value="C:spindle pole"/>
    <property type="evidence" value="ECO:0007669"/>
    <property type="project" value="InterPro"/>
</dbReference>
<protein>
    <recommendedName>
        <fullName evidence="5">Spindle pole body component</fullName>
    </recommendedName>
</protein>
<dbReference type="Pfam" id="PF17681">
    <property type="entry name" value="GCP_N_terminal"/>
    <property type="match status" value="1"/>
</dbReference>
<dbReference type="Gene3D" id="1.20.120.1900">
    <property type="entry name" value="Gamma-tubulin complex, C-terminal domain"/>
    <property type="match status" value="1"/>
</dbReference>
<dbReference type="GO" id="GO:0051225">
    <property type="term" value="P:spindle assembly"/>
    <property type="evidence" value="ECO:0007669"/>
    <property type="project" value="TreeGrafter"/>
</dbReference>
<organism evidence="10">
    <name type="scientific">Salpingoeca rosetta (strain ATCC 50818 / BSB-021)</name>
    <dbReference type="NCBI Taxonomy" id="946362"/>
    <lineage>
        <taxon>Eukaryota</taxon>
        <taxon>Choanoflagellata</taxon>
        <taxon>Craspedida</taxon>
        <taxon>Salpingoecidae</taxon>
        <taxon>Salpingoeca</taxon>
    </lineage>
</organism>
<dbReference type="Proteomes" id="UP000007799">
    <property type="component" value="Unassembled WGS sequence"/>
</dbReference>
<evidence type="ECO:0000259" key="8">
    <source>
        <dbReference type="Pfam" id="PF17681"/>
    </source>
</evidence>
<evidence type="ECO:0000259" key="7">
    <source>
        <dbReference type="Pfam" id="PF04130"/>
    </source>
</evidence>
<dbReference type="GeneID" id="16079089"/>
<dbReference type="GO" id="GO:0031122">
    <property type="term" value="P:cytoplasmic microtubule organization"/>
    <property type="evidence" value="ECO:0007669"/>
    <property type="project" value="TreeGrafter"/>
</dbReference>
<comment type="similarity">
    <text evidence="1 5">Belongs to the TUBGCP family.</text>
</comment>
<accession>F2TY62</accession>
<gene>
    <name evidence="9" type="ORF">PTSG_01023</name>
</gene>
<dbReference type="GO" id="GO:0000278">
    <property type="term" value="P:mitotic cell cycle"/>
    <property type="evidence" value="ECO:0007669"/>
    <property type="project" value="TreeGrafter"/>
</dbReference>
<dbReference type="GO" id="GO:0007020">
    <property type="term" value="P:microtubule nucleation"/>
    <property type="evidence" value="ECO:0007669"/>
    <property type="project" value="InterPro"/>
</dbReference>
<dbReference type="OrthoDB" id="2192946at2759"/>
<dbReference type="GO" id="GO:0005874">
    <property type="term" value="C:microtubule"/>
    <property type="evidence" value="ECO:0007669"/>
    <property type="project" value="UniProtKB-KW"/>
</dbReference>
<evidence type="ECO:0000313" key="9">
    <source>
        <dbReference type="EMBL" id="EGD76321.1"/>
    </source>
</evidence>
<evidence type="ECO:0000256" key="6">
    <source>
        <dbReference type="SAM" id="MobiDB-lite"/>
    </source>
</evidence>
<keyword evidence="4 5" id="KW-0206">Cytoskeleton</keyword>
<dbReference type="KEGG" id="sre:PTSG_01023"/>
<dbReference type="GO" id="GO:0051011">
    <property type="term" value="F:microtubule minus-end binding"/>
    <property type="evidence" value="ECO:0007669"/>
    <property type="project" value="TreeGrafter"/>
</dbReference>
<feature type="region of interest" description="Disordered" evidence="6">
    <location>
        <begin position="686"/>
        <end position="708"/>
    </location>
</feature>
<dbReference type="GO" id="GO:0051321">
    <property type="term" value="P:meiotic cell cycle"/>
    <property type="evidence" value="ECO:0007669"/>
    <property type="project" value="TreeGrafter"/>
</dbReference>
<keyword evidence="3 5" id="KW-0493">Microtubule</keyword>
<dbReference type="PANTHER" id="PTHR19302:SF13">
    <property type="entry name" value="GAMMA-TUBULIN COMPLEX COMPONENT 2"/>
    <property type="match status" value="1"/>
</dbReference>
<evidence type="ECO:0000256" key="4">
    <source>
        <dbReference type="ARBA" id="ARBA00023212"/>
    </source>
</evidence>
<feature type="compositionally biased region" description="Basic and acidic residues" evidence="6">
    <location>
        <begin position="686"/>
        <end position="699"/>
    </location>
</feature>
<dbReference type="InterPro" id="IPR041470">
    <property type="entry name" value="GCP_N"/>
</dbReference>
<dbReference type="PANTHER" id="PTHR19302">
    <property type="entry name" value="GAMMA TUBULIN COMPLEX PROTEIN"/>
    <property type="match status" value="1"/>
</dbReference>
<feature type="domain" description="Gamma tubulin complex component C-terminal" evidence="7">
    <location>
        <begin position="341"/>
        <end position="678"/>
    </location>
</feature>